<dbReference type="InterPro" id="IPR036396">
    <property type="entry name" value="Cyt_P450_sf"/>
</dbReference>
<evidence type="ECO:0000313" key="10">
    <source>
        <dbReference type="Proteomes" id="UP000288943"/>
    </source>
</evidence>
<evidence type="ECO:0000256" key="1">
    <source>
        <dbReference type="ARBA" id="ARBA00010617"/>
    </source>
</evidence>
<dbReference type="RefSeq" id="WP_042234209.1">
    <property type="nucleotide sequence ID" value="NZ_CP026520.1"/>
</dbReference>
<reference evidence="8 11" key="2">
    <citation type="submission" date="2022-05" db="EMBL/GenBank/DDBJ databases">
        <title>Genome Sequencing of Bee-Associated Microbes.</title>
        <authorList>
            <person name="Dunlap C."/>
        </authorList>
    </citation>
    <scope>NUCLEOTIDE SEQUENCE [LARGE SCALE GENOMIC DNA]</scope>
    <source>
        <strain evidence="8 11">NRRL B-23120</strain>
    </source>
</reference>
<dbReference type="GO" id="GO:0016705">
    <property type="term" value="F:oxidoreductase activity, acting on paired donors, with incorporation or reduction of molecular oxygen"/>
    <property type="evidence" value="ECO:0007669"/>
    <property type="project" value="InterPro"/>
</dbReference>
<dbReference type="OrthoDB" id="9801155at2"/>
<evidence type="ECO:0000256" key="2">
    <source>
        <dbReference type="ARBA" id="ARBA00022617"/>
    </source>
</evidence>
<dbReference type="PRINTS" id="PR00359">
    <property type="entry name" value="BP450"/>
</dbReference>
<dbReference type="EMBL" id="CP026520">
    <property type="protein sequence ID" value="QAV16989.1"/>
    <property type="molecule type" value="Genomic_DNA"/>
</dbReference>
<keyword evidence="11" id="KW-1185">Reference proteome</keyword>
<dbReference type="PROSITE" id="PS00086">
    <property type="entry name" value="CYTOCHROME_P450"/>
    <property type="match status" value="1"/>
</dbReference>
<evidence type="ECO:0000256" key="6">
    <source>
        <dbReference type="ARBA" id="ARBA00023033"/>
    </source>
</evidence>
<keyword evidence="5 7" id="KW-0408">Iron</keyword>
<dbReference type="PRINTS" id="PR00385">
    <property type="entry name" value="P450"/>
</dbReference>
<protein>
    <submittedName>
        <fullName evidence="9">Cytochrome P450</fullName>
    </submittedName>
</protein>
<dbReference type="InterPro" id="IPR002397">
    <property type="entry name" value="Cyt_P450_B"/>
</dbReference>
<evidence type="ECO:0000313" key="11">
    <source>
        <dbReference type="Proteomes" id="UP001527202"/>
    </source>
</evidence>
<evidence type="ECO:0000256" key="7">
    <source>
        <dbReference type="RuleBase" id="RU000461"/>
    </source>
</evidence>
<dbReference type="SUPFAM" id="SSF48264">
    <property type="entry name" value="Cytochrome P450"/>
    <property type="match status" value="1"/>
</dbReference>
<sequence>MNALFSPDFLRNPYPLYAQFRQNQPVLFMEPLGIWTVFDYEHVKQVLFDHTRFSSEFRPKFEEGTEQEQRGGGFSLITMDPPRHTQLRTLVSKAFTPKAVAALESRIAAITHELLDQVSETGRIDLIRDFSYPLPVIVIAEMLGIPSEDREQFKHWSDEVVASADSVVGATNSESQRAHEEMNAYFRKIIALRREEPRDDLISALLAAEESNTHLSEGDILSFCALLLVAGNETTTNLIGNAVLSLLENPDQLAKLRAQPELLPSAIEEVLRFKSPLQAMFRTAARDVEIGGQVIPAGSRVVAWMGSANRDAGKFADADKFDIARESNPHIAFGHGMHFCLGAPLARLEARVALQAVLERLPDLARADQDPLTPARGFIVHGVSSLPLTFTPTNRLA</sequence>
<dbReference type="GO" id="GO:0004497">
    <property type="term" value="F:monooxygenase activity"/>
    <property type="evidence" value="ECO:0007669"/>
    <property type="project" value="UniProtKB-KW"/>
</dbReference>
<evidence type="ECO:0000256" key="5">
    <source>
        <dbReference type="ARBA" id="ARBA00023004"/>
    </source>
</evidence>
<evidence type="ECO:0000256" key="3">
    <source>
        <dbReference type="ARBA" id="ARBA00022723"/>
    </source>
</evidence>
<dbReference type="Pfam" id="PF00067">
    <property type="entry name" value="p450"/>
    <property type="match status" value="1"/>
</dbReference>
<keyword evidence="3 7" id="KW-0479">Metal-binding</keyword>
<dbReference type="PANTHER" id="PTHR46696">
    <property type="entry name" value="P450, PUTATIVE (EUROFUNG)-RELATED"/>
    <property type="match status" value="1"/>
</dbReference>
<dbReference type="Gene3D" id="1.10.630.10">
    <property type="entry name" value="Cytochrome P450"/>
    <property type="match status" value="1"/>
</dbReference>
<reference evidence="9 10" key="1">
    <citation type="submission" date="2018-01" db="EMBL/GenBank/DDBJ databases">
        <title>The whole genome sequencing and assembly of Paenibacillus chitinolyticus KCCM 41400 strain.</title>
        <authorList>
            <person name="Kim J.-Y."/>
            <person name="Park M.-K."/>
            <person name="Lee Y.-J."/>
            <person name="Yi H."/>
            <person name="Bahn Y.-S."/>
            <person name="Kim J.F."/>
            <person name="Lee D.-W."/>
        </authorList>
    </citation>
    <scope>NUCLEOTIDE SEQUENCE [LARGE SCALE GENOMIC DNA]</scope>
    <source>
        <strain evidence="9 10">KCCM 41400</strain>
    </source>
</reference>
<evidence type="ECO:0000313" key="8">
    <source>
        <dbReference type="EMBL" id="MCY9598779.1"/>
    </source>
</evidence>
<dbReference type="PANTHER" id="PTHR46696:SF1">
    <property type="entry name" value="CYTOCHROME P450 YJIB-RELATED"/>
    <property type="match status" value="1"/>
</dbReference>
<organism evidence="9 10">
    <name type="scientific">Paenibacillus chitinolyticus</name>
    <dbReference type="NCBI Taxonomy" id="79263"/>
    <lineage>
        <taxon>Bacteria</taxon>
        <taxon>Bacillati</taxon>
        <taxon>Bacillota</taxon>
        <taxon>Bacilli</taxon>
        <taxon>Bacillales</taxon>
        <taxon>Paenibacillaceae</taxon>
        <taxon>Paenibacillus</taxon>
    </lineage>
</organism>
<gene>
    <name evidence="8" type="ORF">M5X16_23770</name>
    <name evidence="9" type="ORF">PC41400_04525</name>
</gene>
<dbReference type="EMBL" id="JAMDMJ010000035">
    <property type="protein sequence ID" value="MCY9598779.1"/>
    <property type="molecule type" value="Genomic_DNA"/>
</dbReference>
<dbReference type="Proteomes" id="UP000288943">
    <property type="component" value="Chromosome"/>
</dbReference>
<dbReference type="AlphaFoldDB" id="A0A410WRE0"/>
<dbReference type="Proteomes" id="UP001527202">
    <property type="component" value="Unassembled WGS sequence"/>
</dbReference>
<dbReference type="InterPro" id="IPR017972">
    <property type="entry name" value="Cyt_P450_CS"/>
</dbReference>
<keyword evidence="4 7" id="KW-0560">Oxidoreductase</keyword>
<evidence type="ECO:0000256" key="4">
    <source>
        <dbReference type="ARBA" id="ARBA00023002"/>
    </source>
</evidence>
<dbReference type="InterPro" id="IPR001128">
    <property type="entry name" value="Cyt_P450"/>
</dbReference>
<dbReference type="GeneID" id="95374078"/>
<dbReference type="GO" id="GO:0020037">
    <property type="term" value="F:heme binding"/>
    <property type="evidence" value="ECO:0007669"/>
    <property type="project" value="InterPro"/>
</dbReference>
<evidence type="ECO:0000313" key="9">
    <source>
        <dbReference type="EMBL" id="QAV16989.1"/>
    </source>
</evidence>
<dbReference type="GO" id="GO:0005506">
    <property type="term" value="F:iron ion binding"/>
    <property type="evidence" value="ECO:0007669"/>
    <property type="project" value="InterPro"/>
</dbReference>
<keyword evidence="6 7" id="KW-0503">Monooxygenase</keyword>
<proteinExistence type="inferred from homology"/>
<comment type="similarity">
    <text evidence="1 7">Belongs to the cytochrome P450 family.</text>
</comment>
<accession>A0A410WRE0</accession>
<dbReference type="FunFam" id="1.10.630.10:FF:000018">
    <property type="entry name" value="Cytochrome P450 monooxygenase"/>
    <property type="match status" value="1"/>
</dbReference>
<dbReference type="KEGG" id="pchi:PC41400_04525"/>
<keyword evidence="2 7" id="KW-0349">Heme</keyword>
<name>A0A410WRE0_9BACL</name>
<dbReference type="CDD" id="cd11032">
    <property type="entry name" value="P450_EryK-like"/>
    <property type="match status" value="1"/>
</dbReference>